<name>A0A0E9RRC4_ANGAN</name>
<sequence length="39" mass="4757">MVHWTSMLPTPCMRTDQTSLTQRPRKNFFQREFEKLQSV</sequence>
<reference evidence="2" key="1">
    <citation type="submission" date="2014-11" db="EMBL/GenBank/DDBJ databases">
        <authorList>
            <person name="Amaro Gonzalez C."/>
        </authorList>
    </citation>
    <scope>NUCLEOTIDE SEQUENCE</scope>
</reference>
<evidence type="ECO:0000256" key="1">
    <source>
        <dbReference type="SAM" id="MobiDB-lite"/>
    </source>
</evidence>
<accession>A0A0E9RRC4</accession>
<feature type="region of interest" description="Disordered" evidence="1">
    <location>
        <begin position="1"/>
        <end position="24"/>
    </location>
</feature>
<reference evidence="2" key="2">
    <citation type="journal article" date="2015" name="Fish Shellfish Immunol.">
        <title>Early steps in the European eel (Anguilla anguilla)-Vibrio vulnificus interaction in the gills: Role of the RtxA13 toxin.</title>
        <authorList>
            <person name="Callol A."/>
            <person name="Pajuelo D."/>
            <person name="Ebbesson L."/>
            <person name="Teles M."/>
            <person name="MacKenzie S."/>
            <person name="Amaro C."/>
        </authorList>
    </citation>
    <scope>NUCLEOTIDE SEQUENCE</scope>
</reference>
<protein>
    <submittedName>
        <fullName evidence="2">Uncharacterized protein</fullName>
    </submittedName>
</protein>
<dbReference type="AlphaFoldDB" id="A0A0E9RRC4"/>
<evidence type="ECO:0000313" key="2">
    <source>
        <dbReference type="EMBL" id="JAH31726.1"/>
    </source>
</evidence>
<dbReference type="EMBL" id="GBXM01076851">
    <property type="protein sequence ID" value="JAH31726.1"/>
    <property type="molecule type" value="Transcribed_RNA"/>
</dbReference>
<proteinExistence type="predicted"/>
<organism evidence="2">
    <name type="scientific">Anguilla anguilla</name>
    <name type="common">European freshwater eel</name>
    <name type="synonym">Muraena anguilla</name>
    <dbReference type="NCBI Taxonomy" id="7936"/>
    <lineage>
        <taxon>Eukaryota</taxon>
        <taxon>Metazoa</taxon>
        <taxon>Chordata</taxon>
        <taxon>Craniata</taxon>
        <taxon>Vertebrata</taxon>
        <taxon>Euteleostomi</taxon>
        <taxon>Actinopterygii</taxon>
        <taxon>Neopterygii</taxon>
        <taxon>Teleostei</taxon>
        <taxon>Anguilliformes</taxon>
        <taxon>Anguillidae</taxon>
        <taxon>Anguilla</taxon>
    </lineage>
</organism>